<proteinExistence type="predicted"/>
<dbReference type="EMBL" id="WHOB01000039">
    <property type="protein sequence ID" value="NOU80067.1"/>
    <property type="molecule type" value="Genomic_DNA"/>
</dbReference>
<dbReference type="SUPFAM" id="SSF141571">
    <property type="entry name" value="Pentapeptide repeat-like"/>
    <property type="match status" value="1"/>
</dbReference>
<evidence type="ECO:0000313" key="1">
    <source>
        <dbReference type="EMBL" id="NOU80067.1"/>
    </source>
</evidence>
<dbReference type="Gene3D" id="2.160.20.80">
    <property type="entry name" value="E3 ubiquitin-protein ligase SopA"/>
    <property type="match status" value="1"/>
</dbReference>
<dbReference type="InterPro" id="IPR001646">
    <property type="entry name" value="5peptide_repeat"/>
</dbReference>
<gene>
    <name evidence="1" type="ORF">GC101_14420</name>
</gene>
<keyword evidence="2" id="KW-1185">Reference proteome</keyword>
<protein>
    <submittedName>
        <fullName evidence="1">Pentapeptide repeat-containing protein</fullName>
    </submittedName>
</protein>
<evidence type="ECO:0000313" key="2">
    <source>
        <dbReference type="Proteomes" id="UP000596857"/>
    </source>
</evidence>
<accession>A0ABX1YGC5</accession>
<name>A0ABX1YGC5_9BACL</name>
<reference evidence="1 2" key="1">
    <citation type="submission" date="2019-10" db="EMBL/GenBank/DDBJ databases">
        <title>Description of Paenibacillus terricola sp. nov.</title>
        <authorList>
            <person name="Carlier A."/>
            <person name="Qi S."/>
        </authorList>
    </citation>
    <scope>NUCLEOTIDE SEQUENCE [LARGE SCALE GENOMIC DNA]</scope>
    <source>
        <strain evidence="1 2">LMG 31459</strain>
    </source>
</reference>
<dbReference type="PANTHER" id="PTHR42999:SF1">
    <property type="entry name" value="PENTAPEPTIDE REPEAT-CONTAINING PROTEIN"/>
    <property type="match status" value="1"/>
</dbReference>
<dbReference type="Pfam" id="PF13599">
    <property type="entry name" value="Pentapeptide_4"/>
    <property type="match status" value="1"/>
</dbReference>
<dbReference type="Proteomes" id="UP000596857">
    <property type="component" value="Unassembled WGS sequence"/>
</dbReference>
<dbReference type="RefSeq" id="WP_171717805.1">
    <property type="nucleotide sequence ID" value="NZ_WHOB01000039.1"/>
</dbReference>
<organism evidence="1 2">
    <name type="scientific">Paenibacillus phytohabitans</name>
    <dbReference type="NCBI Taxonomy" id="2654978"/>
    <lineage>
        <taxon>Bacteria</taxon>
        <taxon>Bacillati</taxon>
        <taxon>Bacillota</taxon>
        <taxon>Bacilli</taxon>
        <taxon>Bacillales</taxon>
        <taxon>Paenibacillaceae</taxon>
        <taxon>Paenibacillus</taxon>
    </lineage>
</organism>
<dbReference type="InterPro" id="IPR052949">
    <property type="entry name" value="PA_immunity-related"/>
</dbReference>
<comment type="caution">
    <text evidence="1">The sequence shown here is derived from an EMBL/GenBank/DDBJ whole genome shotgun (WGS) entry which is preliminary data.</text>
</comment>
<dbReference type="PANTHER" id="PTHR42999">
    <property type="entry name" value="ANTIBIOTIC RESISTANCE PROTEIN MCBG"/>
    <property type="match status" value="1"/>
</dbReference>
<sequence length="213" mass="23742">MNNKIEQPRIPEPELLLPQQIHSLSSKDEFSRCLISGALIEYQDAARVSFDKVIFKNVTITESSLHGIELTDVIFDHCDLSNVDFSDAFMHRTEFRDCRLIGTDFTRARFQNVSVTGCIGEFAVFRFANFKGASFERSSLISADYYQSILSGLYFSECNLDQATLAGCKLKDIDLSDCEFTGLVVDLQDLDGCVISAEQAASFAGLLGLVIKY</sequence>